<name>A0A6U3VXT1_9STRA</name>
<evidence type="ECO:0000256" key="2">
    <source>
        <dbReference type="SAM" id="MobiDB-lite"/>
    </source>
</evidence>
<dbReference type="GO" id="GO:0005737">
    <property type="term" value="C:cytoplasm"/>
    <property type="evidence" value="ECO:0007669"/>
    <property type="project" value="TreeGrafter"/>
</dbReference>
<proteinExistence type="predicted"/>
<protein>
    <recommendedName>
        <fullName evidence="3">GOLD domain-containing protein</fullName>
    </recommendedName>
</protein>
<dbReference type="PROSITE" id="PS50866">
    <property type="entry name" value="GOLD"/>
    <property type="match status" value="1"/>
</dbReference>
<evidence type="ECO:0000259" key="3">
    <source>
        <dbReference type="PROSITE" id="PS50866"/>
    </source>
</evidence>
<gene>
    <name evidence="4" type="ORF">DBRI1063_LOCUS25741</name>
</gene>
<feature type="domain" description="GOLD" evidence="3">
    <location>
        <begin position="118"/>
        <end position="222"/>
    </location>
</feature>
<dbReference type="PANTHER" id="PTHR23324:SF83">
    <property type="entry name" value="SEC14-LIKE PROTEIN 2"/>
    <property type="match status" value="1"/>
</dbReference>
<dbReference type="InterPro" id="IPR009038">
    <property type="entry name" value="GOLD_dom"/>
</dbReference>
<reference evidence="4" key="1">
    <citation type="submission" date="2021-01" db="EMBL/GenBank/DDBJ databases">
        <authorList>
            <person name="Corre E."/>
            <person name="Pelletier E."/>
            <person name="Niang G."/>
            <person name="Scheremetjew M."/>
            <person name="Finn R."/>
            <person name="Kale V."/>
            <person name="Holt S."/>
            <person name="Cochrane G."/>
            <person name="Meng A."/>
            <person name="Brown T."/>
            <person name="Cohen L."/>
        </authorList>
    </citation>
    <scope>NUCLEOTIDE SEQUENCE</scope>
    <source>
        <strain evidence="4">Pop2</strain>
    </source>
</reference>
<dbReference type="Gene3D" id="2.60.120.680">
    <property type="entry name" value="GOLD domain"/>
    <property type="match status" value="1"/>
</dbReference>
<evidence type="ECO:0000256" key="1">
    <source>
        <dbReference type="SAM" id="Coils"/>
    </source>
</evidence>
<feature type="coiled-coil region" evidence="1">
    <location>
        <begin position="263"/>
        <end position="290"/>
    </location>
</feature>
<feature type="compositionally biased region" description="Acidic residues" evidence="2">
    <location>
        <begin position="318"/>
        <end position="334"/>
    </location>
</feature>
<accession>A0A6U3VXT1</accession>
<dbReference type="PANTHER" id="PTHR23324">
    <property type="entry name" value="SEC14 RELATED PROTEIN"/>
    <property type="match status" value="1"/>
</dbReference>
<feature type="region of interest" description="Disordered" evidence="2">
    <location>
        <begin position="312"/>
        <end position="334"/>
    </location>
</feature>
<dbReference type="SUPFAM" id="SSF101576">
    <property type="entry name" value="Supernatant protein factor (SPF), C-terminal domain"/>
    <property type="match status" value="1"/>
</dbReference>
<dbReference type="InterPro" id="IPR036598">
    <property type="entry name" value="GOLD_dom_sf"/>
</dbReference>
<dbReference type="EMBL" id="HBGN01040198">
    <property type="protein sequence ID" value="CAD9358871.1"/>
    <property type="molecule type" value="Transcribed_RNA"/>
</dbReference>
<organism evidence="4">
    <name type="scientific">Ditylum brightwellii</name>
    <dbReference type="NCBI Taxonomy" id="49249"/>
    <lineage>
        <taxon>Eukaryota</taxon>
        <taxon>Sar</taxon>
        <taxon>Stramenopiles</taxon>
        <taxon>Ochrophyta</taxon>
        <taxon>Bacillariophyta</taxon>
        <taxon>Mediophyceae</taxon>
        <taxon>Lithodesmiophycidae</taxon>
        <taxon>Lithodesmiales</taxon>
        <taxon>Lithodesmiaceae</taxon>
        <taxon>Ditylum</taxon>
    </lineage>
</organism>
<sequence length="334" mass="36521">MSEEEEDVKSEVAPEAEEEDESNSTTKPPPQSEPVPADDDSANKAVKTVAEEEADEDAGETPAPAESSQAELEAVAIAKATASADASYVPSPSLLQSPSPHPLIAQVDGPSLETYAGTESVYMARAVPVPLRGKLDVPIHISTGGSVVEYTIETADYDISFGITAEREEGITIVKENGRVESHTHPISGKFLVGSVPCALVFSFDNEYSWFREKQVTYKIVVMPPTVENICAGRRRRARSALKTVTEDKMSAETRLSRAVAQRTGLAAEISRMEKELAEKKKSLDVVAKEEGWLKNRVELRLTQENILNGRLTKGWPDEEDYNGEKEEENENTN</sequence>
<feature type="compositionally biased region" description="Acidic residues" evidence="2">
    <location>
        <begin position="1"/>
        <end position="22"/>
    </location>
</feature>
<dbReference type="InterPro" id="IPR051064">
    <property type="entry name" value="SEC14/CRAL-TRIO_domain"/>
</dbReference>
<keyword evidence="1" id="KW-0175">Coiled coil</keyword>
<feature type="region of interest" description="Disordered" evidence="2">
    <location>
        <begin position="1"/>
        <end position="71"/>
    </location>
</feature>
<dbReference type="AlphaFoldDB" id="A0A6U3VXT1"/>
<evidence type="ECO:0000313" key="4">
    <source>
        <dbReference type="EMBL" id="CAD9358871.1"/>
    </source>
</evidence>